<sequence length="478" mass="53791">MKLKLTIGITFLQINLLAFSGCQSLDLPSKTENNETPANYGVTNESSTSNTPNSINWESYFDDPNLSLLIHEALSNNQELNIVLQDIFIDQNEIRARKGEYLPFVSLRAGAGFDKAARYTPQGAVEHHLEVRPGVHFPEPVPDFMFGAYASWEVDVWKKLRNAKKAAATKYLATVEGKNFLITNIVSEIAQSYYELMALDNMLETINNSVQLQSNVFQVIQQQKEAAKVTQLAVNRFEAQVLNTMNLQYEVQQKIIETENEINFLVGRFPQPINRNSSKFMNTDTPQVESGLPSDLLEHRPDIRQATLRLAASKLDVKVAKANFYPSFGIRSGIGFQSFNPTYLINPASILYGLAGDLMAPLVNRNAIKATYYNANAKQIQAIYEYERTILQAYLDVVNQLNKVDNYNKSFEVKSQEVALLNKSTSISNNLFNAARADYMEVLLTQREALEANMELLEIKLLQLNAKVNLYRALGGGF</sequence>
<evidence type="ECO:0000256" key="2">
    <source>
        <dbReference type="RuleBase" id="RU362097"/>
    </source>
</evidence>
<feature type="chain" id="PRO_5044960662" evidence="2">
    <location>
        <begin position="21"/>
        <end position="478"/>
    </location>
</feature>
<comment type="subcellular location">
    <subcellularLocation>
        <location evidence="2">Cell membrane</location>
        <topology evidence="2">Lipid-anchor</topology>
    </subcellularLocation>
</comment>
<evidence type="ECO:0000256" key="3">
    <source>
        <dbReference type="SAM" id="Coils"/>
    </source>
</evidence>
<dbReference type="NCBIfam" id="TIGR01845">
    <property type="entry name" value="outer_NodT"/>
    <property type="match status" value="1"/>
</dbReference>
<dbReference type="RefSeq" id="WP_241349557.1">
    <property type="nucleotide sequence ID" value="NZ_JAKZGP010000064.1"/>
</dbReference>
<evidence type="ECO:0000313" key="4">
    <source>
        <dbReference type="EMBL" id="MCH7411206.1"/>
    </source>
</evidence>
<keyword evidence="2" id="KW-0564">Palmitate</keyword>
<dbReference type="InterPro" id="IPR010131">
    <property type="entry name" value="MdtP/NodT-like"/>
</dbReference>
<dbReference type="Proteomes" id="UP001165489">
    <property type="component" value="Unassembled WGS sequence"/>
</dbReference>
<dbReference type="Gene3D" id="1.20.1600.10">
    <property type="entry name" value="Outer membrane efflux proteins (OEP)"/>
    <property type="match status" value="1"/>
</dbReference>
<dbReference type="PANTHER" id="PTHR30203">
    <property type="entry name" value="OUTER MEMBRANE CATION EFFLUX PROTEIN"/>
    <property type="match status" value="1"/>
</dbReference>
<dbReference type="SUPFAM" id="SSF56954">
    <property type="entry name" value="Outer membrane efflux proteins (OEP)"/>
    <property type="match status" value="1"/>
</dbReference>
<keyword evidence="2" id="KW-0472">Membrane</keyword>
<proteinExistence type="inferred from homology"/>
<dbReference type="Pfam" id="PF02321">
    <property type="entry name" value="OEP"/>
    <property type="match status" value="2"/>
</dbReference>
<dbReference type="EMBL" id="JAKZGP010000064">
    <property type="protein sequence ID" value="MCH7411206.1"/>
    <property type="molecule type" value="Genomic_DNA"/>
</dbReference>
<keyword evidence="2" id="KW-0812">Transmembrane</keyword>
<evidence type="ECO:0000256" key="1">
    <source>
        <dbReference type="ARBA" id="ARBA00007613"/>
    </source>
</evidence>
<organism evidence="4 5">
    <name type="scientific">Belliella filtrata</name>
    <dbReference type="NCBI Taxonomy" id="2923435"/>
    <lineage>
        <taxon>Bacteria</taxon>
        <taxon>Pseudomonadati</taxon>
        <taxon>Bacteroidota</taxon>
        <taxon>Cytophagia</taxon>
        <taxon>Cytophagales</taxon>
        <taxon>Cyclobacteriaceae</taxon>
        <taxon>Belliella</taxon>
    </lineage>
</organism>
<feature type="coiled-coil region" evidence="3">
    <location>
        <begin position="440"/>
        <end position="467"/>
    </location>
</feature>
<accession>A0ABS9V469</accession>
<keyword evidence="2" id="KW-1134">Transmembrane beta strand</keyword>
<reference evidence="4" key="1">
    <citation type="submission" date="2022-03" db="EMBL/GenBank/DDBJ databases">
        <title>De novo assembled genomes of Belliella spp. (Cyclobacteriaceae) strains.</title>
        <authorList>
            <person name="Szabo A."/>
            <person name="Korponai K."/>
            <person name="Felfoldi T."/>
        </authorList>
    </citation>
    <scope>NUCLEOTIDE SEQUENCE</scope>
    <source>
        <strain evidence="4">DSM 111904</strain>
    </source>
</reference>
<keyword evidence="2" id="KW-0732">Signal</keyword>
<dbReference type="InterPro" id="IPR003423">
    <property type="entry name" value="OMP_efflux"/>
</dbReference>
<keyword evidence="3" id="KW-0175">Coiled coil</keyword>
<gene>
    <name evidence="4" type="ORF">MM239_17550</name>
</gene>
<dbReference type="Gene3D" id="2.20.200.10">
    <property type="entry name" value="Outer membrane efflux proteins (OEP)"/>
    <property type="match status" value="1"/>
</dbReference>
<comment type="similarity">
    <text evidence="1 2">Belongs to the outer membrane factor (OMF) (TC 1.B.17) family.</text>
</comment>
<dbReference type="PROSITE" id="PS51257">
    <property type="entry name" value="PROKAR_LIPOPROTEIN"/>
    <property type="match status" value="1"/>
</dbReference>
<keyword evidence="2" id="KW-0449">Lipoprotein</keyword>
<comment type="caution">
    <text evidence="4">The sequence shown here is derived from an EMBL/GenBank/DDBJ whole genome shotgun (WGS) entry which is preliminary data.</text>
</comment>
<keyword evidence="5" id="KW-1185">Reference proteome</keyword>
<name>A0ABS9V469_9BACT</name>
<feature type="signal peptide" evidence="2">
    <location>
        <begin position="1"/>
        <end position="20"/>
    </location>
</feature>
<evidence type="ECO:0000313" key="5">
    <source>
        <dbReference type="Proteomes" id="UP001165489"/>
    </source>
</evidence>
<protein>
    <submittedName>
        <fullName evidence="4">Efflux transporter outer membrane subunit</fullName>
    </submittedName>
</protein>
<dbReference type="PANTHER" id="PTHR30203:SF30">
    <property type="entry name" value="OUTER MEMBRANE PROTEIN-RELATED"/>
    <property type="match status" value="1"/>
</dbReference>